<protein>
    <submittedName>
        <fullName evidence="2">Unannotated protein</fullName>
    </submittedName>
</protein>
<accession>A0A6J6GFY7</accession>
<organism evidence="2">
    <name type="scientific">freshwater metagenome</name>
    <dbReference type="NCBI Taxonomy" id="449393"/>
    <lineage>
        <taxon>unclassified sequences</taxon>
        <taxon>metagenomes</taxon>
        <taxon>ecological metagenomes</taxon>
    </lineage>
</organism>
<dbReference type="EMBL" id="CAEZUK010000091">
    <property type="protein sequence ID" value="CAB4600216.1"/>
    <property type="molecule type" value="Genomic_DNA"/>
</dbReference>
<dbReference type="AlphaFoldDB" id="A0A6J6GFY7"/>
<keyword evidence="1" id="KW-1133">Transmembrane helix</keyword>
<proteinExistence type="predicted"/>
<gene>
    <name evidence="2" type="ORF">UFOPK1820_00680</name>
</gene>
<keyword evidence="1" id="KW-0472">Membrane</keyword>
<evidence type="ECO:0000256" key="1">
    <source>
        <dbReference type="SAM" id="Phobius"/>
    </source>
</evidence>
<keyword evidence="1" id="KW-0812">Transmembrane</keyword>
<sequence length="670" mass="72513">MNNRLFLACVIFGFSLTGIHSTMPANAASNRSINSVISQDQFVSGNEGSIFNVSLSLSGSDAESGEPTEIVVTSYQPVKTRQDVRDAVNDLLPQIIDTVVVDISSLWDPITGRVNLAIPIEINTRTTNALQMSATGLYPITIGLQQGKTVVSQFVTFVERLGAKLTMPNTQDDLRVALIGSLDGDVTRQSDSSTLISNNDRVSVAQTIASLEDLSTTPITLAIRPEFIEGLDRSTLEDGDLLVRLQSTQSLTILSNTYVDVNQALADQSETIFTEQLRLGEDTLRRLLPTYKATRDIWFQQTPLFGGGAQMLRNLGARNIVMLREASQETKGADVDRPPTGLVELQLPDGGVIDAAFVDIKLSAALTRGSQNPRGGAYLVAQQILAELKMLRSELNADDFSTSDHGVLLSTDSGALPSTAMLTALRATLQANSAITFVPLGDLLSTMTHEVKDGSRLTLDLAQDADVPSISQQLFTQTQERVDAYTSMLAPGDAQAAQWKDLLSVMPARTLSSTQRQSYVDAIWLQTFLLGEAISTPTSTTFTLGGRESSLRISLRNDNDYDVRVRVRLTSSKLAFNAAEQVVLLPAGMTTSIEVPVVAKSNGSFPVSLQLFSPSEDVAVGRSITLTARVNARAGLGQLVTGLALLLLIIWWVFHLRRASRRKLNLTRSA</sequence>
<reference evidence="2" key="1">
    <citation type="submission" date="2020-05" db="EMBL/GenBank/DDBJ databases">
        <authorList>
            <person name="Chiriac C."/>
            <person name="Salcher M."/>
            <person name="Ghai R."/>
            <person name="Kavagutti S V."/>
        </authorList>
    </citation>
    <scope>NUCLEOTIDE SEQUENCE</scope>
</reference>
<feature type="transmembrane region" description="Helical" evidence="1">
    <location>
        <begin position="635"/>
        <end position="654"/>
    </location>
</feature>
<evidence type="ECO:0000313" key="2">
    <source>
        <dbReference type="EMBL" id="CAB4600216.1"/>
    </source>
</evidence>
<name>A0A6J6GFY7_9ZZZZ</name>